<gene>
    <name evidence="4" type="ORF">VN24_02410</name>
</gene>
<feature type="domain" description="N-acetyltransferase" evidence="3">
    <location>
        <begin position="1"/>
        <end position="148"/>
    </location>
</feature>
<dbReference type="InterPro" id="IPR050680">
    <property type="entry name" value="YpeA/RimI_acetyltransf"/>
</dbReference>
<dbReference type="GO" id="GO:0016747">
    <property type="term" value="F:acyltransferase activity, transferring groups other than amino-acyl groups"/>
    <property type="evidence" value="ECO:0007669"/>
    <property type="project" value="InterPro"/>
</dbReference>
<protein>
    <recommendedName>
        <fullName evidence="3">N-acetyltransferase domain-containing protein</fullName>
    </recommendedName>
</protein>
<evidence type="ECO:0000313" key="4">
    <source>
        <dbReference type="EMBL" id="AJY77442.1"/>
    </source>
</evidence>
<dbReference type="InterPro" id="IPR016181">
    <property type="entry name" value="Acyl_CoA_acyltransferase"/>
</dbReference>
<dbReference type="InterPro" id="IPR000182">
    <property type="entry name" value="GNAT_dom"/>
</dbReference>
<dbReference type="PATRIC" id="fig|1126833.4.peg.531"/>
<proteinExistence type="predicted"/>
<evidence type="ECO:0000256" key="2">
    <source>
        <dbReference type="ARBA" id="ARBA00023315"/>
    </source>
</evidence>
<dbReference type="STRING" id="1126833.VN24_02410"/>
<dbReference type="Proteomes" id="UP000032633">
    <property type="component" value="Chromosome"/>
</dbReference>
<dbReference type="SUPFAM" id="SSF55729">
    <property type="entry name" value="Acyl-CoA N-acyltransferases (Nat)"/>
    <property type="match status" value="1"/>
</dbReference>
<dbReference type="EMBL" id="CP011058">
    <property type="protein sequence ID" value="AJY77442.1"/>
    <property type="molecule type" value="Genomic_DNA"/>
</dbReference>
<keyword evidence="2" id="KW-0012">Acyltransferase</keyword>
<dbReference type="CDD" id="cd04301">
    <property type="entry name" value="NAT_SF"/>
    <property type="match status" value="1"/>
</dbReference>
<keyword evidence="1" id="KW-0808">Transferase</keyword>
<dbReference type="KEGG" id="pbj:VN24_02410"/>
<evidence type="ECO:0000313" key="5">
    <source>
        <dbReference type="Proteomes" id="UP000032633"/>
    </source>
</evidence>
<name>A0A0D5NR08_9BACL</name>
<dbReference type="PROSITE" id="PS51186">
    <property type="entry name" value="GNAT"/>
    <property type="match status" value="1"/>
</dbReference>
<keyword evidence="5" id="KW-1185">Reference proteome</keyword>
<reference evidence="4 5" key="1">
    <citation type="journal article" date="2015" name="J. Biotechnol.">
        <title>Complete genome sequence of Paenibacillus beijingensis 7188(T) (=DSM 24997(T)), a novel rhizobacterium from jujube garden soil.</title>
        <authorList>
            <person name="Kwak Y."/>
            <person name="Shin J.H."/>
        </authorList>
    </citation>
    <scope>NUCLEOTIDE SEQUENCE [LARGE SCALE GENOMIC DNA]</scope>
    <source>
        <strain evidence="4 5">DSM 24997</strain>
    </source>
</reference>
<evidence type="ECO:0000259" key="3">
    <source>
        <dbReference type="PROSITE" id="PS51186"/>
    </source>
</evidence>
<organism evidence="4 5">
    <name type="scientific">Paenibacillus beijingensis</name>
    <dbReference type="NCBI Taxonomy" id="1126833"/>
    <lineage>
        <taxon>Bacteria</taxon>
        <taxon>Bacillati</taxon>
        <taxon>Bacillota</taxon>
        <taxon>Bacilli</taxon>
        <taxon>Bacillales</taxon>
        <taxon>Paenibacillaceae</taxon>
        <taxon>Paenibacillus</taxon>
    </lineage>
</organism>
<dbReference type="HOGENOM" id="CLU_136769_0_0_9"/>
<evidence type="ECO:0000256" key="1">
    <source>
        <dbReference type="ARBA" id="ARBA00022679"/>
    </source>
</evidence>
<sequence>MLIRLRAPRTDDGAIISLIRKELIPLSQTVHPRDAQTLRTLKKRLRNGSTIVAAKSKTAAPIGFIHYEIVSGIIHIDLLAVHPDYRGFSIGRSLLAAAENDGRRSGCVLSRLFVDEGNEKAHRFYKRCGYTAAGYHAGLKCTEMIKPF</sequence>
<dbReference type="PANTHER" id="PTHR43420:SF52">
    <property type="entry name" value="N-ACETYLTRANSFERASE YODP"/>
    <property type="match status" value="1"/>
</dbReference>
<dbReference type="AlphaFoldDB" id="A0A0D5NR08"/>
<accession>A0A0D5NR08</accession>
<dbReference type="Pfam" id="PF00583">
    <property type="entry name" value="Acetyltransf_1"/>
    <property type="match status" value="1"/>
</dbReference>
<reference evidence="5" key="2">
    <citation type="submission" date="2015-03" db="EMBL/GenBank/DDBJ databases">
        <title>Genome sequence of Paenibacillus beijingensis strain DSM 24997T.</title>
        <authorList>
            <person name="Kwak Y."/>
            <person name="Shin J.-H."/>
        </authorList>
    </citation>
    <scope>NUCLEOTIDE SEQUENCE [LARGE SCALE GENOMIC DNA]</scope>
    <source>
        <strain evidence="5">DSM 24997</strain>
    </source>
</reference>
<dbReference type="Gene3D" id="3.40.630.30">
    <property type="match status" value="1"/>
</dbReference>
<dbReference type="PANTHER" id="PTHR43420">
    <property type="entry name" value="ACETYLTRANSFERASE"/>
    <property type="match status" value="1"/>
</dbReference>